<dbReference type="AlphaFoldDB" id="A0A1X6NVW2"/>
<dbReference type="GO" id="GO:0140359">
    <property type="term" value="F:ABC-type transporter activity"/>
    <property type="evidence" value="ECO:0007669"/>
    <property type="project" value="InterPro"/>
</dbReference>
<dbReference type="OrthoDB" id="8061355at2759"/>
<sequence length="948" mass="98038">MGLAASQSTGLLIRSWHFQRRQTCINVCQFLFSPLLLIVIAVLVKVFVRESPDDACELPPDVSPQEQNVTGGFAPAHVGDRWCHVNDGFDPAGWSALPGVCDSSPAGSPPFRLSVLDASGDAAAVGSRVAAGAAAPAANGSGLLRAWSAGPLVYPGGVGLGRPSFVPPTWDPSPAEQVAITATRGGWVDTLYGTRSRGYTDRGAFYRSLYRAPGGVADAPRVAAALAVDRYVGGGGDGGGGGAAAGGPIGLRATVFVNGSATAGIPCSSECPLVAGVAAVTNAVLRDAVDPSASAAVYLRLFPVVPKFPSWDDGASALSIILSVALVLLYHLLLPSFLRMLVAERTSGLRQMMHAHGLLSRTYWLATYAACYLQYLIAASVLTGIGYGARIDLYVDTSPVAFGTLFFLWGHVMVALALFLAPFFSNPETAMVTGWGIIIVSTLMGGALHIRLAIAETNAVALLNGLSVVPSLAFLRAVSHAGILSAAGVGVPTFKTTYGTVSYGMCSGDGQFCTVFAYFGVQWVVLMALGYYLDHVLPAAGAVPLHPLFFLGIYRGAGWRFLPHQVRRDASAAAAAVAAAKAATPPSPDGAPGAAGVGDTFPTAPPPAVHVAAEVARAAALGAGDGGIVLHHLVKVYPGRPPLRAVDGLSVAVPPDSVFGLLGANGAGKTSLLSVLTGVSKPSGGEVFMDGINLDADVKGIRRKLGVCPQHDVLWGVLTGAEHLALYARIKGVRDVKGAVAAALESMELTSVGQRAVSAYSGGMKRRLSVAIAFMGNPSIVLLDEPSSGLDPRSRYRLWDCIQSQRAGKTIVLTTHSMEECSRLCGRVGIMSAGRLVAVGAPSGLVLDLSAGYRLTASLPAAHVEALGAVVRGELAADAVLLPDSLGGSVTFSLPRSVHLGRVFDVMEASRGRLGVDDWGVSQSTLEDVFVSIVEQDQAARRCADLEA</sequence>
<dbReference type="GO" id="GO:0005524">
    <property type="term" value="F:ATP binding"/>
    <property type="evidence" value="ECO:0007669"/>
    <property type="project" value="UniProtKB-KW"/>
</dbReference>
<keyword evidence="9 10" id="KW-0472">Membrane</keyword>
<keyword evidence="13" id="KW-1185">Reference proteome</keyword>
<gene>
    <name evidence="12" type="ORF">BU14_0427s0003</name>
</gene>
<feature type="transmembrane region" description="Helical" evidence="10">
    <location>
        <begin position="432"/>
        <end position="454"/>
    </location>
</feature>
<keyword evidence="4" id="KW-0813">Transport</keyword>
<dbReference type="Gene3D" id="3.40.50.300">
    <property type="entry name" value="P-loop containing nucleotide triphosphate hydrolases"/>
    <property type="match status" value="1"/>
</dbReference>
<evidence type="ECO:0000256" key="7">
    <source>
        <dbReference type="ARBA" id="ARBA00022840"/>
    </source>
</evidence>
<feature type="domain" description="ABC transporter" evidence="11">
    <location>
        <begin position="628"/>
        <end position="858"/>
    </location>
</feature>
<dbReference type="EMBL" id="KV919055">
    <property type="protein sequence ID" value="OSX72513.1"/>
    <property type="molecule type" value="Genomic_DNA"/>
</dbReference>
<feature type="transmembrane region" description="Helical" evidence="10">
    <location>
        <begin position="317"/>
        <end position="342"/>
    </location>
</feature>
<dbReference type="Pfam" id="PF12698">
    <property type="entry name" value="ABC2_membrane_3"/>
    <property type="match status" value="1"/>
</dbReference>
<dbReference type="GO" id="GO:0016020">
    <property type="term" value="C:membrane"/>
    <property type="evidence" value="ECO:0007669"/>
    <property type="project" value="UniProtKB-SubCell"/>
</dbReference>
<dbReference type="FunFam" id="3.40.50.300:FF:000335">
    <property type="entry name" value="ATP binding cassette subfamily A member 5"/>
    <property type="match status" value="1"/>
</dbReference>
<protein>
    <recommendedName>
        <fullName evidence="3">Probable ATP-dependent transporter ycf16</fullName>
    </recommendedName>
</protein>
<evidence type="ECO:0000256" key="4">
    <source>
        <dbReference type="ARBA" id="ARBA00022448"/>
    </source>
</evidence>
<dbReference type="InterPro" id="IPR013525">
    <property type="entry name" value="ABC2_TM"/>
</dbReference>
<feature type="transmembrane region" description="Helical" evidence="10">
    <location>
        <begin position="363"/>
        <end position="388"/>
    </location>
</feature>
<feature type="transmembrane region" description="Helical" evidence="10">
    <location>
        <begin position="400"/>
        <end position="420"/>
    </location>
</feature>
<evidence type="ECO:0000256" key="3">
    <source>
        <dbReference type="ARBA" id="ARBA00014334"/>
    </source>
</evidence>
<dbReference type="PROSITE" id="PS00211">
    <property type="entry name" value="ABC_TRANSPORTER_1"/>
    <property type="match status" value="1"/>
</dbReference>
<dbReference type="InterPro" id="IPR003593">
    <property type="entry name" value="AAA+_ATPase"/>
</dbReference>
<evidence type="ECO:0000313" key="13">
    <source>
        <dbReference type="Proteomes" id="UP000218209"/>
    </source>
</evidence>
<dbReference type="InterPro" id="IPR003439">
    <property type="entry name" value="ABC_transporter-like_ATP-bd"/>
</dbReference>
<name>A0A1X6NVW2_PORUM</name>
<keyword evidence="5 10" id="KW-0812">Transmembrane</keyword>
<dbReference type="InterPro" id="IPR017871">
    <property type="entry name" value="ABC_transporter-like_CS"/>
</dbReference>
<dbReference type="InterPro" id="IPR026082">
    <property type="entry name" value="ABCA"/>
</dbReference>
<comment type="subcellular location">
    <subcellularLocation>
        <location evidence="1">Membrane</location>
        <topology evidence="1">Multi-pass membrane protein</topology>
    </subcellularLocation>
</comment>
<feature type="transmembrane region" description="Helical" evidence="10">
    <location>
        <begin position="515"/>
        <end position="533"/>
    </location>
</feature>
<evidence type="ECO:0000256" key="6">
    <source>
        <dbReference type="ARBA" id="ARBA00022741"/>
    </source>
</evidence>
<dbReference type="PANTHER" id="PTHR19229:SF154">
    <property type="entry name" value="ABC TRANSPORTER A FAMILY MEMBER 3-RELATED"/>
    <property type="match status" value="1"/>
</dbReference>
<dbReference type="GO" id="GO:0005319">
    <property type="term" value="F:lipid transporter activity"/>
    <property type="evidence" value="ECO:0007669"/>
    <property type="project" value="TreeGrafter"/>
</dbReference>
<feature type="transmembrane region" description="Helical" evidence="10">
    <location>
        <begin position="24"/>
        <end position="48"/>
    </location>
</feature>
<dbReference type="Pfam" id="PF00005">
    <property type="entry name" value="ABC_tran"/>
    <property type="match status" value="1"/>
</dbReference>
<keyword evidence="6" id="KW-0547">Nucleotide-binding</keyword>
<organism evidence="12 13">
    <name type="scientific">Porphyra umbilicalis</name>
    <name type="common">Purple laver</name>
    <name type="synonym">Red alga</name>
    <dbReference type="NCBI Taxonomy" id="2786"/>
    <lineage>
        <taxon>Eukaryota</taxon>
        <taxon>Rhodophyta</taxon>
        <taxon>Bangiophyceae</taxon>
        <taxon>Bangiales</taxon>
        <taxon>Bangiaceae</taxon>
        <taxon>Porphyra</taxon>
    </lineage>
</organism>
<evidence type="ECO:0000256" key="9">
    <source>
        <dbReference type="ARBA" id="ARBA00023136"/>
    </source>
</evidence>
<accession>A0A1X6NVW2</accession>
<dbReference type="GO" id="GO:0016887">
    <property type="term" value="F:ATP hydrolysis activity"/>
    <property type="evidence" value="ECO:0007669"/>
    <property type="project" value="InterPro"/>
</dbReference>
<dbReference type="CDD" id="cd03263">
    <property type="entry name" value="ABC_subfamily_A"/>
    <property type="match status" value="1"/>
</dbReference>
<evidence type="ECO:0000256" key="2">
    <source>
        <dbReference type="ARBA" id="ARBA00008869"/>
    </source>
</evidence>
<evidence type="ECO:0000256" key="8">
    <source>
        <dbReference type="ARBA" id="ARBA00022989"/>
    </source>
</evidence>
<dbReference type="InterPro" id="IPR027417">
    <property type="entry name" value="P-loop_NTPase"/>
</dbReference>
<dbReference type="SMART" id="SM00382">
    <property type="entry name" value="AAA"/>
    <property type="match status" value="1"/>
</dbReference>
<dbReference type="PROSITE" id="PS50893">
    <property type="entry name" value="ABC_TRANSPORTER_2"/>
    <property type="match status" value="1"/>
</dbReference>
<evidence type="ECO:0000256" key="1">
    <source>
        <dbReference type="ARBA" id="ARBA00004141"/>
    </source>
</evidence>
<evidence type="ECO:0000256" key="10">
    <source>
        <dbReference type="SAM" id="Phobius"/>
    </source>
</evidence>
<evidence type="ECO:0000313" key="12">
    <source>
        <dbReference type="EMBL" id="OSX72513.1"/>
    </source>
</evidence>
<feature type="transmembrane region" description="Helical" evidence="10">
    <location>
        <begin position="474"/>
        <end position="494"/>
    </location>
</feature>
<proteinExistence type="inferred from homology"/>
<reference evidence="12 13" key="1">
    <citation type="submission" date="2017-03" db="EMBL/GenBank/DDBJ databases">
        <title>WGS assembly of Porphyra umbilicalis.</title>
        <authorList>
            <person name="Brawley S.H."/>
            <person name="Blouin N.A."/>
            <person name="Ficko-Blean E."/>
            <person name="Wheeler G.L."/>
            <person name="Lohr M."/>
            <person name="Goodson H.V."/>
            <person name="Jenkins J.W."/>
            <person name="Blaby-Haas C.E."/>
            <person name="Helliwell K.E."/>
            <person name="Chan C."/>
            <person name="Marriage T."/>
            <person name="Bhattacharya D."/>
            <person name="Klein A.S."/>
            <person name="Badis Y."/>
            <person name="Brodie J."/>
            <person name="Cao Y."/>
            <person name="Collen J."/>
            <person name="Dittami S.M."/>
            <person name="Gachon C.M."/>
            <person name="Green B.R."/>
            <person name="Karpowicz S."/>
            <person name="Kim J.W."/>
            <person name="Kudahl U."/>
            <person name="Lin S."/>
            <person name="Michel G."/>
            <person name="Mittag M."/>
            <person name="Olson B.J."/>
            <person name="Pangilinan J."/>
            <person name="Peng Y."/>
            <person name="Qiu H."/>
            <person name="Shu S."/>
            <person name="Singer J.T."/>
            <person name="Smith A.G."/>
            <person name="Sprecher B.N."/>
            <person name="Wagner V."/>
            <person name="Wang W."/>
            <person name="Wang Z.-Y."/>
            <person name="Yan J."/>
            <person name="Yarish C."/>
            <person name="Zoeuner-Riek S."/>
            <person name="Zhuang Y."/>
            <person name="Zou Y."/>
            <person name="Lindquist E.A."/>
            <person name="Grimwood J."/>
            <person name="Barry K."/>
            <person name="Rokhsar D.S."/>
            <person name="Schmutz J."/>
            <person name="Stiller J.W."/>
            <person name="Grossman A.R."/>
            <person name="Prochnik S.E."/>
        </authorList>
    </citation>
    <scope>NUCLEOTIDE SEQUENCE [LARGE SCALE GENOMIC DNA]</scope>
    <source>
        <strain evidence="12">4086291</strain>
    </source>
</reference>
<dbReference type="SUPFAM" id="SSF52540">
    <property type="entry name" value="P-loop containing nucleoside triphosphate hydrolases"/>
    <property type="match status" value="1"/>
</dbReference>
<dbReference type="PANTHER" id="PTHR19229">
    <property type="entry name" value="ATP-BINDING CASSETTE TRANSPORTER SUBFAMILY A ABCA"/>
    <property type="match status" value="1"/>
</dbReference>
<dbReference type="Proteomes" id="UP000218209">
    <property type="component" value="Unassembled WGS sequence"/>
</dbReference>
<evidence type="ECO:0000259" key="11">
    <source>
        <dbReference type="PROSITE" id="PS50893"/>
    </source>
</evidence>
<keyword evidence="7" id="KW-0067">ATP-binding</keyword>
<evidence type="ECO:0000256" key="5">
    <source>
        <dbReference type="ARBA" id="ARBA00022692"/>
    </source>
</evidence>
<keyword evidence="8 10" id="KW-1133">Transmembrane helix</keyword>
<comment type="similarity">
    <text evidence="2">Belongs to the ABC transporter superfamily. ABCA family.</text>
</comment>